<proteinExistence type="predicted"/>
<dbReference type="OrthoDB" id="153510at2"/>
<dbReference type="PANTHER" id="PTHR37461">
    <property type="entry name" value="ANTI-SIGMA-K FACTOR RSKA"/>
    <property type="match status" value="1"/>
</dbReference>
<comment type="subcellular location">
    <subcellularLocation>
        <location evidence="2">Cell membrane</location>
    </subcellularLocation>
    <subcellularLocation>
        <location evidence="1">Membrane</location>
        <topology evidence="1">Single-pass membrane protein</topology>
    </subcellularLocation>
</comment>
<dbReference type="Proteomes" id="UP000184295">
    <property type="component" value="Unassembled WGS sequence"/>
</dbReference>
<evidence type="ECO:0000256" key="1">
    <source>
        <dbReference type="ARBA" id="ARBA00004167"/>
    </source>
</evidence>
<sequence>MSHEEIVMNHEEIVESLGVYALDALDEDEALIVTQHLEECMSCSLEVLRYREVAGKLGSSTVGSSSALWEKIERSLELEVPEGIDGILADPPKLQLLGSDASDRTITSKSKSHRSRRRAILTSVGSIAAAVMLVLGFEVSHLSGQVSALRSSTSPTLSAVASAALSNPSAKVLSLRSTQGRLLAEVAILPSGQSYFLGRAIVAVNKAKTYQLWAIADGRVVSLGVLGTRPQVYSFVVQRNVTQLMLNIEPEGGVTVPTTPVIATAKVV</sequence>
<feature type="domain" description="Anti-sigma K factor RskA C-terminal" evidence="10">
    <location>
        <begin position="125"/>
        <end position="260"/>
    </location>
</feature>
<keyword evidence="3" id="KW-1003">Cell membrane</keyword>
<dbReference type="RefSeq" id="WP_072792079.1">
    <property type="nucleotide sequence ID" value="NZ_FQUL01000039.1"/>
</dbReference>
<keyword evidence="6 9" id="KW-0472">Membrane</keyword>
<evidence type="ECO:0000256" key="3">
    <source>
        <dbReference type="ARBA" id="ARBA00022475"/>
    </source>
</evidence>
<dbReference type="GO" id="GO:0006417">
    <property type="term" value="P:regulation of translation"/>
    <property type="evidence" value="ECO:0007669"/>
    <property type="project" value="TreeGrafter"/>
</dbReference>
<reference evidence="13" key="1">
    <citation type="submission" date="2016-11" db="EMBL/GenBank/DDBJ databases">
        <authorList>
            <person name="Varghese N."/>
            <person name="Submissions S."/>
        </authorList>
    </citation>
    <scope>NUCLEOTIDE SEQUENCE [LARGE SCALE GENOMIC DNA]</scope>
    <source>
        <strain evidence="13">DSM 19514</strain>
    </source>
</reference>
<evidence type="ECO:0000313" key="13">
    <source>
        <dbReference type="Proteomes" id="UP000184295"/>
    </source>
</evidence>
<dbReference type="InterPro" id="IPR041916">
    <property type="entry name" value="Anti_sigma_zinc_sf"/>
</dbReference>
<evidence type="ECO:0000256" key="9">
    <source>
        <dbReference type="SAM" id="Phobius"/>
    </source>
</evidence>
<feature type="transmembrane region" description="Helical" evidence="9">
    <location>
        <begin position="119"/>
        <end position="137"/>
    </location>
</feature>
<dbReference type="InterPro" id="IPR051474">
    <property type="entry name" value="Anti-sigma-K/W_factor"/>
</dbReference>
<dbReference type="EMBL" id="FQUL01000039">
    <property type="protein sequence ID" value="SHE93008.1"/>
    <property type="molecule type" value="Genomic_DNA"/>
</dbReference>
<dbReference type="AlphaFoldDB" id="A0A1M4XHY3"/>
<dbReference type="InterPro" id="IPR027383">
    <property type="entry name" value="Znf_put"/>
</dbReference>
<dbReference type="Pfam" id="PF10099">
    <property type="entry name" value="RskA_C"/>
    <property type="match status" value="1"/>
</dbReference>
<keyword evidence="13" id="KW-1185">Reference proteome</keyword>
<gene>
    <name evidence="12" type="ORF">SAMN02745225_02027</name>
</gene>
<evidence type="ECO:0000256" key="6">
    <source>
        <dbReference type="ARBA" id="ARBA00023136"/>
    </source>
</evidence>
<evidence type="ECO:0000313" key="12">
    <source>
        <dbReference type="EMBL" id="SHE93008.1"/>
    </source>
</evidence>
<keyword evidence="5 9" id="KW-1133">Transmembrane helix</keyword>
<protein>
    <recommendedName>
        <fullName evidence="8">Regulator of SigK</fullName>
    </recommendedName>
    <alternativeName>
        <fullName evidence="7">Sigma-K anti-sigma factor RskA</fullName>
    </alternativeName>
</protein>
<dbReference type="InterPro" id="IPR018764">
    <property type="entry name" value="RskA_C"/>
</dbReference>
<organism evidence="12 13">
    <name type="scientific">Ferrithrix thermotolerans DSM 19514</name>
    <dbReference type="NCBI Taxonomy" id="1121881"/>
    <lineage>
        <taxon>Bacteria</taxon>
        <taxon>Bacillati</taxon>
        <taxon>Actinomycetota</taxon>
        <taxon>Acidimicrobiia</taxon>
        <taxon>Acidimicrobiales</taxon>
        <taxon>Acidimicrobiaceae</taxon>
        <taxon>Ferrithrix</taxon>
    </lineage>
</organism>
<dbReference type="Pfam" id="PF13490">
    <property type="entry name" value="zf-HC2"/>
    <property type="match status" value="1"/>
</dbReference>
<dbReference type="GO" id="GO:0016989">
    <property type="term" value="F:sigma factor antagonist activity"/>
    <property type="evidence" value="ECO:0007669"/>
    <property type="project" value="TreeGrafter"/>
</dbReference>
<feature type="domain" description="Putative zinc-finger" evidence="11">
    <location>
        <begin position="11"/>
        <end position="43"/>
    </location>
</feature>
<evidence type="ECO:0000256" key="5">
    <source>
        <dbReference type="ARBA" id="ARBA00022989"/>
    </source>
</evidence>
<evidence type="ECO:0000259" key="10">
    <source>
        <dbReference type="Pfam" id="PF10099"/>
    </source>
</evidence>
<evidence type="ECO:0000259" key="11">
    <source>
        <dbReference type="Pfam" id="PF13490"/>
    </source>
</evidence>
<dbReference type="STRING" id="1121881.SAMN02745225_02027"/>
<dbReference type="PANTHER" id="PTHR37461:SF1">
    <property type="entry name" value="ANTI-SIGMA-K FACTOR RSKA"/>
    <property type="match status" value="1"/>
</dbReference>
<evidence type="ECO:0000256" key="4">
    <source>
        <dbReference type="ARBA" id="ARBA00022692"/>
    </source>
</evidence>
<evidence type="ECO:0000256" key="8">
    <source>
        <dbReference type="ARBA" id="ARBA00030803"/>
    </source>
</evidence>
<evidence type="ECO:0000256" key="7">
    <source>
        <dbReference type="ARBA" id="ARBA00029829"/>
    </source>
</evidence>
<evidence type="ECO:0000256" key="2">
    <source>
        <dbReference type="ARBA" id="ARBA00004236"/>
    </source>
</evidence>
<dbReference type="GO" id="GO:0005886">
    <property type="term" value="C:plasma membrane"/>
    <property type="evidence" value="ECO:0007669"/>
    <property type="project" value="UniProtKB-SubCell"/>
</dbReference>
<accession>A0A1M4XHY3</accession>
<dbReference type="Gene3D" id="1.10.10.1320">
    <property type="entry name" value="Anti-sigma factor, zinc-finger domain"/>
    <property type="match status" value="1"/>
</dbReference>
<name>A0A1M4XHY3_9ACTN</name>
<keyword evidence="4 9" id="KW-0812">Transmembrane</keyword>